<dbReference type="Proteomes" id="UP001373714">
    <property type="component" value="Unassembled WGS sequence"/>
</dbReference>
<reference evidence="1 2" key="1">
    <citation type="submission" date="2019-10" db="EMBL/GenBank/DDBJ databases">
        <authorList>
            <person name="Palmer J.M."/>
        </authorList>
    </citation>
    <scope>NUCLEOTIDE SEQUENCE [LARGE SCALE GENOMIC DNA]</scope>
    <source>
        <strain evidence="1 2">TWF730</strain>
    </source>
</reference>
<dbReference type="EMBL" id="JAVHNS010000005">
    <property type="protein sequence ID" value="KAK6354438.1"/>
    <property type="molecule type" value="Genomic_DNA"/>
</dbReference>
<evidence type="ECO:0000313" key="2">
    <source>
        <dbReference type="Proteomes" id="UP001373714"/>
    </source>
</evidence>
<proteinExistence type="predicted"/>
<organism evidence="1 2">
    <name type="scientific">Orbilia blumenaviensis</name>
    <dbReference type="NCBI Taxonomy" id="1796055"/>
    <lineage>
        <taxon>Eukaryota</taxon>
        <taxon>Fungi</taxon>
        <taxon>Dikarya</taxon>
        <taxon>Ascomycota</taxon>
        <taxon>Pezizomycotina</taxon>
        <taxon>Orbiliomycetes</taxon>
        <taxon>Orbiliales</taxon>
        <taxon>Orbiliaceae</taxon>
        <taxon>Orbilia</taxon>
    </lineage>
</organism>
<keyword evidence="2" id="KW-1185">Reference proteome</keyword>
<evidence type="ECO:0000313" key="1">
    <source>
        <dbReference type="EMBL" id="KAK6354438.1"/>
    </source>
</evidence>
<gene>
    <name evidence="1" type="ORF">TWF730_008842</name>
</gene>
<sequence length="87" mass="9849">MEVLKCSEIQRDSGRSFPKMEKRIQDTVLDSCSKTTLTTQSPTPLNKLHRYITETLSIIEQTIRVSKLHLVARTPVYTVTSVLVISS</sequence>
<comment type="caution">
    <text evidence="1">The sequence shown here is derived from an EMBL/GenBank/DDBJ whole genome shotgun (WGS) entry which is preliminary data.</text>
</comment>
<protein>
    <submittedName>
        <fullName evidence="1">Uncharacterized protein</fullName>
    </submittedName>
</protein>
<name>A0AAV9V3V3_9PEZI</name>
<accession>A0AAV9V3V3</accession>
<dbReference type="AlphaFoldDB" id="A0AAV9V3V3"/>